<dbReference type="AlphaFoldDB" id="A0A840MMN5"/>
<sequence length="359" mass="39845">MIFARTYKRELTVLTLAVFLVLLAIICTTLIVRFLGMAASGRLATEAVLITLGFATLRYLPILLSLSMFIAILVALTRAHRDHEVEVWQSSGISVSDWIRPTLGFASPILLLIAILSFSLSPWAVRKSDAYRQKLMSQEETAAIAPGVFKESKQADRVFFIENFSGDNGSATNIFVQSEKNGKIRLVSSNQGYLSKDELGNRILVLTNGRQYEGLPGSNVYRIVEFERYSVLVPPKDESLSASPIQGMRTQELIRDMNNDKHAELAWRLGSPVGALLLVMLAVPLSFVKPRAGRSLNLVLAILIYMVYSNMLSVVQAWIAQGKVHPLIGLWPVHLVLGLLIFILLAARSGRLHQWRMGA</sequence>
<keyword evidence="11" id="KW-1185">Reference proteome</keyword>
<reference evidence="10 11" key="1">
    <citation type="submission" date="2020-08" db="EMBL/GenBank/DDBJ databases">
        <title>Genomic Encyclopedia of Type Strains, Phase IV (KMG-IV): sequencing the most valuable type-strain genomes for metagenomic binning, comparative biology and taxonomic classification.</title>
        <authorList>
            <person name="Goeker M."/>
        </authorList>
    </citation>
    <scope>NUCLEOTIDE SEQUENCE [LARGE SCALE GENOMIC DNA]</scope>
    <source>
        <strain evidence="10 11">DSM 27165</strain>
    </source>
</reference>
<evidence type="ECO:0000256" key="6">
    <source>
        <dbReference type="ARBA" id="ARBA00022692"/>
    </source>
</evidence>
<keyword evidence="8 9" id="KW-0472">Membrane</keyword>
<dbReference type="GO" id="GO:0015920">
    <property type="term" value="P:lipopolysaccharide transport"/>
    <property type="evidence" value="ECO:0007669"/>
    <property type="project" value="TreeGrafter"/>
</dbReference>
<proteinExistence type="predicted"/>
<evidence type="ECO:0000313" key="11">
    <source>
        <dbReference type="Proteomes" id="UP000575898"/>
    </source>
</evidence>
<keyword evidence="6 9" id="KW-0812">Transmembrane</keyword>
<evidence type="ECO:0000256" key="9">
    <source>
        <dbReference type="SAM" id="Phobius"/>
    </source>
</evidence>
<evidence type="ECO:0000313" key="10">
    <source>
        <dbReference type="EMBL" id="MBB5018379.1"/>
    </source>
</evidence>
<dbReference type="EMBL" id="JACHHY010000008">
    <property type="protein sequence ID" value="MBB5018379.1"/>
    <property type="molecule type" value="Genomic_DNA"/>
</dbReference>
<dbReference type="PANTHER" id="PTHR33529:SF7">
    <property type="entry name" value="LIPOPOLYSACCHARIDE EXPORT SYSTEM PERMEASE PROTEIN LPTF"/>
    <property type="match status" value="1"/>
</dbReference>
<dbReference type="Pfam" id="PF03739">
    <property type="entry name" value="LptF_LptG"/>
    <property type="match status" value="1"/>
</dbReference>
<dbReference type="GO" id="GO:0055085">
    <property type="term" value="P:transmembrane transport"/>
    <property type="evidence" value="ECO:0007669"/>
    <property type="project" value="InterPro"/>
</dbReference>
<keyword evidence="7 9" id="KW-1133">Transmembrane helix</keyword>
<evidence type="ECO:0000256" key="3">
    <source>
        <dbReference type="ARBA" id="ARBA00022448"/>
    </source>
</evidence>
<comment type="subcellular location">
    <subcellularLocation>
        <location evidence="1">Cell inner membrane</location>
        <topology evidence="1">Multi-pass membrane protein</topology>
    </subcellularLocation>
</comment>
<evidence type="ECO:0000256" key="2">
    <source>
        <dbReference type="ARBA" id="ARBA00014213"/>
    </source>
</evidence>
<keyword evidence="4" id="KW-1003">Cell membrane</keyword>
<protein>
    <recommendedName>
        <fullName evidence="2">Lipopolysaccharide export system permease protein LptF</fullName>
    </recommendedName>
</protein>
<feature type="transmembrane region" description="Helical" evidence="9">
    <location>
        <begin position="299"/>
        <end position="320"/>
    </location>
</feature>
<keyword evidence="5" id="KW-0997">Cell inner membrane</keyword>
<keyword evidence="3" id="KW-0813">Transport</keyword>
<evidence type="ECO:0000256" key="8">
    <source>
        <dbReference type="ARBA" id="ARBA00023136"/>
    </source>
</evidence>
<name>A0A840MMN5_9PROT</name>
<dbReference type="GO" id="GO:0043190">
    <property type="term" value="C:ATP-binding cassette (ABC) transporter complex"/>
    <property type="evidence" value="ECO:0007669"/>
    <property type="project" value="InterPro"/>
</dbReference>
<feature type="transmembrane region" description="Helical" evidence="9">
    <location>
        <begin position="98"/>
        <end position="120"/>
    </location>
</feature>
<evidence type="ECO:0000256" key="5">
    <source>
        <dbReference type="ARBA" id="ARBA00022519"/>
    </source>
</evidence>
<dbReference type="Proteomes" id="UP000575898">
    <property type="component" value="Unassembled WGS sequence"/>
</dbReference>
<feature type="transmembrane region" description="Helical" evidence="9">
    <location>
        <begin position="265"/>
        <end position="287"/>
    </location>
</feature>
<evidence type="ECO:0000256" key="1">
    <source>
        <dbReference type="ARBA" id="ARBA00004429"/>
    </source>
</evidence>
<dbReference type="InterPro" id="IPR005495">
    <property type="entry name" value="LptG/LptF_permease"/>
</dbReference>
<organism evidence="10 11">
    <name type="scientific">Chitinivorax tropicus</name>
    <dbReference type="NCBI Taxonomy" id="714531"/>
    <lineage>
        <taxon>Bacteria</taxon>
        <taxon>Pseudomonadati</taxon>
        <taxon>Pseudomonadota</taxon>
        <taxon>Betaproteobacteria</taxon>
        <taxon>Chitinivorax</taxon>
    </lineage>
</organism>
<feature type="transmembrane region" description="Helical" evidence="9">
    <location>
        <begin position="56"/>
        <end position="77"/>
    </location>
</feature>
<accession>A0A840MMN5</accession>
<comment type="caution">
    <text evidence="10">The sequence shown here is derived from an EMBL/GenBank/DDBJ whole genome shotgun (WGS) entry which is preliminary data.</text>
</comment>
<evidence type="ECO:0000256" key="7">
    <source>
        <dbReference type="ARBA" id="ARBA00022989"/>
    </source>
</evidence>
<dbReference type="RefSeq" id="WP_184037564.1">
    <property type="nucleotide sequence ID" value="NZ_JACHHY010000008.1"/>
</dbReference>
<feature type="transmembrane region" description="Helical" evidence="9">
    <location>
        <begin position="12"/>
        <end position="36"/>
    </location>
</feature>
<evidence type="ECO:0000256" key="4">
    <source>
        <dbReference type="ARBA" id="ARBA00022475"/>
    </source>
</evidence>
<dbReference type="InterPro" id="IPR030922">
    <property type="entry name" value="LptF"/>
</dbReference>
<feature type="transmembrane region" description="Helical" evidence="9">
    <location>
        <begin position="326"/>
        <end position="347"/>
    </location>
</feature>
<gene>
    <name evidence="10" type="ORF">HNQ59_001667</name>
</gene>
<dbReference type="NCBIfam" id="TIGR04407">
    <property type="entry name" value="LptF_YjgP"/>
    <property type="match status" value="1"/>
</dbReference>
<dbReference type="PANTHER" id="PTHR33529">
    <property type="entry name" value="SLR0882 PROTEIN-RELATED"/>
    <property type="match status" value="1"/>
</dbReference>